<dbReference type="RefSeq" id="WP_180261162.1">
    <property type="nucleotide sequence ID" value="NZ_AWQQ01000123.1"/>
</dbReference>
<dbReference type="Gene3D" id="3.40.50.300">
    <property type="entry name" value="P-loop containing nucleotide triphosphate hydrolases"/>
    <property type="match status" value="1"/>
</dbReference>
<reference evidence="1 2" key="1">
    <citation type="submission" date="2013-09" db="EMBL/GenBank/DDBJ databases">
        <title>Biodegradation of hydrocarbons in the deep terrestrial subsurface : characterization of a microbial consortium composed of two Desulfotomaculum species originating from a deep geological formation.</title>
        <authorList>
            <person name="Aullo T."/>
            <person name="Berlendis S."/>
            <person name="Lascourreges J.-F."/>
            <person name="Dessort D."/>
            <person name="Saint-Laurent S."/>
            <person name="Schraauwers B."/>
            <person name="Mas J."/>
            <person name="Magot M."/>
            <person name="Ranchou-Peyruse A."/>
        </authorList>
    </citation>
    <scope>NUCLEOTIDE SEQUENCE [LARGE SCALE GENOMIC DNA]</scope>
    <source>
        <strain evidence="1 2">Bs107</strain>
    </source>
</reference>
<keyword evidence="2" id="KW-1185">Reference proteome</keyword>
<evidence type="ECO:0000313" key="2">
    <source>
        <dbReference type="Proteomes" id="UP000222564"/>
    </source>
</evidence>
<dbReference type="InterPro" id="IPR027417">
    <property type="entry name" value="P-loop_NTPase"/>
</dbReference>
<organism evidence="1 2">
    <name type="scientific">Desulforamulus profundi</name>
    <dbReference type="NCBI Taxonomy" id="1383067"/>
    <lineage>
        <taxon>Bacteria</taxon>
        <taxon>Bacillati</taxon>
        <taxon>Bacillota</taxon>
        <taxon>Clostridia</taxon>
        <taxon>Eubacteriales</taxon>
        <taxon>Peptococcaceae</taxon>
        <taxon>Desulforamulus</taxon>
    </lineage>
</organism>
<evidence type="ECO:0000313" key="1">
    <source>
        <dbReference type="EMBL" id="PHJ37008.1"/>
    </source>
</evidence>
<protein>
    <submittedName>
        <fullName evidence="1">Uncharacterized protein</fullName>
    </submittedName>
</protein>
<comment type="caution">
    <text evidence="1">The sequence shown here is derived from an EMBL/GenBank/DDBJ whole genome shotgun (WGS) entry which is preliminary data.</text>
</comment>
<accession>A0A2C6MAH1</accession>
<sequence>MESGHQELLARLRHAVETGNLAVVTGHVGSGKSTAVRATIHNLDASKVL</sequence>
<name>A0A2C6MAH1_9FIRM</name>
<dbReference type="Proteomes" id="UP000222564">
    <property type="component" value="Unassembled WGS sequence"/>
</dbReference>
<proteinExistence type="predicted"/>
<gene>
    <name evidence="1" type="ORF">P378_19060</name>
</gene>
<dbReference type="EMBL" id="AWQQ01000123">
    <property type="protein sequence ID" value="PHJ37008.1"/>
    <property type="molecule type" value="Genomic_DNA"/>
</dbReference>
<dbReference type="SUPFAM" id="SSF52540">
    <property type="entry name" value="P-loop containing nucleoside triphosphate hydrolases"/>
    <property type="match status" value="1"/>
</dbReference>
<dbReference type="AlphaFoldDB" id="A0A2C6MAH1"/>